<evidence type="ECO:0000313" key="4">
    <source>
        <dbReference type="EMBL" id="MFC1849048.1"/>
    </source>
</evidence>
<dbReference type="PANTHER" id="PTHR10491:SF4">
    <property type="entry name" value="METHIONINE ADENOSYLTRANSFERASE 2 SUBUNIT BETA"/>
    <property type="match status" value="1"/>
</dbReference>
<feature type="domain" description="RmlD-like substrate binding" evidence="3">
    <location>
        <begin position="1"/>
        <end position="290"/>
    </location>
</feature>
<dbReference type="InterPro" id="IPR029903">
    <property type="entry name" value="RmlD-like-bd"/>
</dbReference>
<proteinExistence type="inferred from homology"/>
<keyword evidence="5" id="KW-1185">Reference proteome</keyword>
<keyword evidence="2" id="KW-0521">NADP</keyword>
<dbReference type="Gene3D" id="3.40.50.720">
    <property type="entry name" value="NAD(P)-binding Rossmann-like Domain"/>
    <property type="match status" value="1"/>
</dbReference>
<evidence type="ECO:0000256" key="1">
    <source>
        <dbReference type="ARBA" id="ARBA00010944"/>
    </source>
</evidence>
<dbReference type="SUPFAM" id="SSF51735">
    <property type="entry name" value="NAD(P)-binding Rossmann-fold domains"/>
    <property type="match status" value="1"/>
</dbReference>
<dbReference type="CDD" id="cd05254">
    <property type="entry name" value="dTDP_HR_like_SDR_e"/>
    <property type="match status" value="1"/>
</dbReference>
<comment type="similarity">
    <text evidence="1 2">Belongs to the dTDP-4-dehydrorhamnose reductase family.</text>
</comment>
<comment type="function">
    <text evidence="2">Catalyzes the reduction of dTDP-6-deoxy-L-lyxo-4-hexulose to yield dTDP-L-rhamnose.</text>
</comment>
<gene>
    <name evidence="4" type="ORF">ACFL27_02455</name>
</gene>
<reference evidence="4 5" key="1">
    <citation type="submission" date="2024-09" db="EMBL/GenBank/DDBJ databases">
        <title>Laminarin stimulates single cell rates of sulfate reduction while oxygen inhibits transcriptomic activity in coastal marine sediment.</title>
        <authorList>
            <person name="Lindsay M."/>
            <person name="Orcutt B."/>
            <person name="Emerson D."/>
            <person name="Stepanauskas R."/>
            <person name="D'Angelo T."/>
        </authorList>
    </citation>
    <scope>NUCLEOTIDE SEQUENCE [LARGE SCALE GENOMIC DNA]</scope>
    <source>
        <strain evidence="4">SAG AM-311-K15</strain>
    </source>
</reference>
<dbReference type="PANTHER" id="PTHR10491">
    <property type="entry name" value="DTDP-4-DEHYDRORHAMNOSE REDUCTASE"/>
    <property type="match status" value="1"/>
</dbReference>
<dbReference type="Pfam" id="PF04321">
    <property type="entry name" value="RmlD_sub_bind"/>
    <property type="match status" value="1"/>
</dbReference>
<dbReference type="EC" id="1.1.1.133" evidence="2"/>
<dbReference type="Proteomes" id="UP001594351">
    <property type="component" value="Unassembled WGS sequence"/>
</dbReference>
<comment type="caution">
    <text evidence="4">The sequence shown here is derived from an EMBL/GenBank/DDBJ whole genome shotgun (WGS) entry which is preliminary data.</text>
</comment>
<keyword evidence="2" id="KW-0560">Oxidoreductase</keyword>
<evidence type="ECO:0000313" key="5">
    <source>
        <dbReference type="Proteomes" id="UP001594351"/>
    </source>
</evidence>
<name>A0ABV6YS87_UNCC1</name>
<dbReference type="EMBL" id="JBHPBY010000018">
    <property type="protein sequence ID" value="MFC1849048.1"/>
    <property type="molecule type" value="Genomic_DNA"/>
</dbReference>
<dbReference type="InterPro" id="IPR005913">
    <property type="entry name" value="dTDP_dehydrorham_reduct"/>
</dbReference>
<organism evidence="4 5">
    <name type="scientific">candidate division CSSED10-310 bacterium</name>
    <dbReference type="NCBI Taxonomy" id="2855610"/>
    <lineage>
        <taxon>Bacteria</taxon>
        <taxon>Bacteria division CSSED10-310</taxon>
    </lineage>
</organism>
<accession>A0ABV6YS87</accession>
<comment type="pathway">
    <text evidence="2">Carbohydrate biosynthesis; dTDP-L-rhamnose biosynthesis.</text>
</comment>
<sequence length="296" mass="33657">MKYLILGANGLIGKQFVRLCQEKEIEQVGTCFSRSTPGLFRFNQLEFDKIQTVFQSLSPTVVVNCIGLAGGVQFCQDNPELGRKYHVEATQNMVDWCRKTGAVFVFFSTDYVFDGQNPPYKEEDPTNPLNVYGKLKQEAEAYIRQNLDRCVIVRTTNVFGWDSHSQTPNFLMAVMNSLKEKNSAKVPAFLYGNPTYVGDLAAGIWDLIENKYYGLYHLVGTENINRYDWAKKLVEVAGLRGKTIEKIDSPPDNMVPRPLRSHLRTEKFSSMSRVKLHNVVEGLKLFVSDMNSERLS</sequence>
<protein>
    <recommendedName>
        <fullName evidence="2">dTDP-4-dehydrorhamnose reductase</fullName>
        <ecNumber evidence="2">1.1.1.133</ecNumber>
    </recommendedName>
</protein>
<evidence type="ECO:0000259" key="3">
    <source>
        <dbReference type="Pfam" id="PF04321"/>
    </source>
</evidence>
<evidence type="ECO:0000256" key="2">
    <source>
        <dbReference type="RuleBase" id="RU364082"/>
    </source>
</evidence>
<dbReference type="InterPro" id="IPR036291">
    <property type="entry name" value="NAD(P)-bd_dom_sf"/>
</dbReference>